<dbReference type="Proteomes" id="UP000789342">
    <property type="component" value="Unassembled WGS sequence"/>
</dbReference>
<dbReference type="GO" id="GO:0005261">
    <property type="term" value="F:monoatomic cation channel activity"/>
    <property type="evidence" value="ECO:0007669"/>
    <property type="project" value="TreeGrafter"/>
</dbReference>
<sequence>MSKHTLKEIVMEEIIVPSRNDGEKQASLHTPQASFSNEAQVEASKSSSRRDNQANPLLGVLRFKATVQQRTDVDRLEKDFEKLMSRRYGSHGTSGSISGSVGPLPSTGSKQFSMNQILRNPGDHGNFFSEILNLLKQYKHLVRLPDTPEIMSELAKPFFNSSVNADDCNQALNVFEFMKANYKPVDENENFERILWCCRLLETRHVLIRSRLCEIVEKFINSTAMNSFFPASVTSIHSLIYTFVHTLVVISGGAEKSEESIRLNNMINGFLERLAAGTLILVDNEISIGNSSKARYIFMEGLIKCILVKNVQLQKYVMANLIPKYWITPDPTANTFYEHFVQLFAQAALGIFSDSSYAIDIENLHESLPYIIIQVLNKYFPAKDLRDMPSHIVRSLAKVALSSFILARADDSPSRTSSFMPTTENQRSTFIPKNESSASIDIQQSYDDSRRKSSEKEKSPDRQPSLDDSRANHKQTDNEILRLARSYIKSLWGEGWKKEIIGLVKETLEQERFEKIIAVFEQMVFGINDDIGREIVSVTKIVSLQPENSPGLKKLLLALSSNHSAEFYKPMIACVASDSEQKVSEHLHLISTLGNYMSGVELFMQNAELMSVVILSDVGSGTPKAEMNKHESKLSVLTTSTISKVPWGTTTLGQCAITMEFIWVIRQLRLQQSGHSKDVKAEAYAKNFLKDLELRLAVFMIAKEKTSLVPMPLRVLLSNLFFEIRLYCKITYRPGWLSKIVDWLILSAPGKDIYRDLLINGDLSSNLDVDPNQLSEVELIFQRVKVVYATLDDWTSADLERGDLLSDPVPAISKVIPVTSLIRKTLTSHNYARNRLTVLSTLKTSHHPPLSKQRLHRLNNFNEDHASSILALLVTIYFTLSNDEYSSLGPYIWDRFLNDREHKQFSSACFLFIQCSEKSPEIVKGLVMRDLYSTNALVRAMTIRKISSLFGHRNQLLSQPYVSDSSRRRPFRTQAPHILFVPTELGSQDMVMYETFKAQEVTNDTLSADVRKRIQELGWEEEDQSDQEQIVRVATPISLLPTFYLDEEESKNAEESASTQSNEKKNNAYTPFNNKMQLNSNKRRTVSIPILSTFSLRFVDLLDDTHGGVYNLAKELITYFLRDDALLFLRNFFSDLGLSKSEAQKELLTRIQFLVSMQHNLPSNFTYTLFNHLAGMLKWYSRDNMDDGLSLMTYVLPILAEMVPSVNGIVVRDFRKNKIENIICNNGQFWFTEGTPITMFPRNLTDNQTSFDILDVPLELFEVAILRIGHIHFMTNYAVKCPREVYSIKKLIHAFEPLPSCNGSGETKAEVDDDQILPDMKKMKRWLNEHDDVFTRRRRDFKLLSALRARSWLNFLLELLRRLNENYNDRNELELFLSGANNILLEHAGDFGIVGQTLVLFMTAATRFRRLFDTNRGYSIIIPVLFKIFCESESVRPIRQAIIFAWCKFFHAHGESFIFQALGCLTPLILKGSSKSPKVCEWMCTSLYELFRALNFPVNFEDSLGILDAAEELDISDPFLFDAPSIINNTINNTFGLKGNVKLKTSFLGAQDKIFPLEDLVKLFLTIIAYDPGSLRAEQFVQILRYLIPHLLQESSTVRGLVDEGMVALTEVFLKFSKSSKPLVSSTGVSGSAIIDNISDENMDTADGISFNIQEATTQAFGKQWQQNDRIKIKRQFLMLVQVYKLHDGMLTDNCHNKMANIIRLMLKDYASVKMKISTAFLKNYICDALLFNTTFVDGRKPILSFLRHLSTSFRQHYKSIDFSGLLEGLALIATSKCKFAINDFEMAHLLKDKFVSFGLSIALRSDWEIGAEQTQQKFCNGLVELFVAMMTHSKLDMLSEIDKYHPSHYLMTYIIIPICLKYNPEDVVIVSKIESPEFNIKITWNRLLVYVTKVCSKDFTQRSTRKPRASTTSMNNVEDLEANENEEETQVDSTADTATFIFGYIALKILFVRADKYISQTKGMWVNIAQFLRKNLASSGKPQASRSGLYSGGSSPSESFTNVSITPDLHPDNLRASSTSLLHPPLSRSSLTSSAYDFVLWKFLEFILLYKLPLNLYLRTFVHQKLQHRSTGIDSIYYRLSSIDNSKSSNHDTRKSRWRSWGGPPIGFQQALNKSLEKESIGFGSVRKGKHGYTALTGDGTTSTVIESTNDLNNNLNVRSKSPNQSLYSGVLHTNELVNETFNSYSNVCTLMGYKTVNNNTSGNTQQELRAWCYNEVIKKLNEEMLFVSNVFKGAFKTSEFHGNDGNNID</sequence>
<evidence type="ECO:0000259" key="2">
    <source>
        <dbReference type="Pfam" id="PF20262"/>
    </source>
</evidence>
<dbReference type="InterPro" id="IPR016024">
    <property type="entry name" value="ARM-type_fold"/>
</dbReference>
<protein>
    <submittedName>
        <fullName evidence="3">1095_t:CDS:1</fullName>
    </submittedName>
</protein>
<keyword evidence="4" id="KW-1185">Reference proteome</keyword>
<feature type="compositionally biased region" description="Polar residues" evidence="1">
    <location>
        <begin position="1067"/>
        <end position="1076"/>
    </location>
</feature>
<reference evidence="3" key="1">
    <citation type="submission" date="2021-06" db="EMBL/GenBank/DDBJ databases">
        <authorList>
            <person name="Kallberg Y."/>
            <person name="Tangrot J."/>
            <person name="Rosling A."/>
        </authorList>
    </citation>
    <scope>NUCLEOTIDE SEQUENCE</scope>
    <source>
        <strain evidence="3">CL551</strain>
    </source>
</reference>
<evidence type="ECO:0000313" key="4">
    <source>
        <dbReference type="Proteomes" id="UP000789342"/>
    </source>
</evidence>
<dbReference type="SUPFAM" id="SSF48371">
    <property type="entry name" value="ARM repeat"/>
    <property type="match status" value="1"/>
</dbReference>
<organism evidence="3 4">
    <name type="scientific">Acaulospora morrowiae</name>
    <dbReference type="NCBI Taxonomy" id="94023"/>
    <lineage>
        <taxon>Eukaryota</taxon>
        <taxon>Fungi</taxon>
        <taxon>Fungi incertae sedis</taxon>
        <taxon>Mucoromycota</taxon>
        <taxon>Glomeromycotina</taxon>
        <taxon>Glomeromycetes</taxon>
        <taxon>Diversisporales</taxon>
        <taxon>Acaulosporaceae</taxon>
        <taxon>Acaulospora</taxon>
    </lineage>
</organism>
<dbReference type="PANTHER" id="PTHR31781:SF1">
    <property type="entry name" value="PROTEIN UNC-80 HOMOLOG"/>
    <property type="match status" value="1"/>
</dbReference>
<feature type="compositionally biased region" description="Polar residues" evidence="1">
    <location>
        <begin position="414"/>
        <end position="446"/>
    </location>
</feature>
<feature type="compositionally biased region" description="Basic and acidic residues" evidence="1">
    <location>
        <begin position="447"/>
        <end position="474"/>
    </location>
</feature>
<feature type="region of interest" description="Disordered" evidence="1">
    <location>
        <begin position="1050"/>
        <end position="1076"/>
    </location>
</feature>
<evidence type="ECO:0000313" key="3">
    <source>
        <dbReference type="EMBL" id="CAG8439047.1"/>
    </source>
</evidence>
<accession>A0A9N8YPW1</accession>
<feature type="domain" description="Protein UNC80 C-terminal" evidence="2">
    <location>
        <begin position="1344"/>
        <end position="1508"/>
    </location>
</feature>
<dbReference type="GO" id="GO:0034703">
    <property type="term" value="C:cation channel complex"/>
    <property type="evidence" value="ECO:0007669"/>
    <property type="project" value="TreeGrafter"/>
</dbReference>
<dbReference type="InterPro" id="IPR046460">
    <property type="entry name" value="UNC80_C"/>
</dbReference>
<feature type="region of interest" description="Disordered" evidence="1">
    <location>
        <begin position="1906"/>
        <end position="1932"/>
    </location>
</feature>
<feature type="compositionally biased region" description="Polar residues" evidence="1">
    <location>
        <begin position="27"/>
        <end position="46"/>
    </location>
</feature>
<feature type="compositionally biased region" description="Acidic residues" evidence="1">
    <location>
        <begin position="1919"/>
        <end position="1931"/>
    </location>
</feature>
<comment type="caution">
    <text evidence="3">The sequence shown here is derived from an EMBL/GenBank/DDBJ whole genome shotgun (WGS) entry which is preliminary data.</text>
</comment>
<name>A0A9N8YPW1_9GLOM</name>
<proteinExistence type="predicted"/>
<gene>
    <name evidence="3" type="ORF">AMORRO_LOCUS137</name>
</gene>
<feature type="region of interest" description="Disordered" evidence="1">
    <location>
        <begin position="16"/>
        <end position="55"/>
    </location>
</feature>
<feature type="domain" description="Protein UNC80 C-terminal" evidence="2">
    <location>
        <begin position="1093"/>
        <end position="1216"/>
    </location>
</feature>
<dbReference type="GO" id="GO:0055080">
    <property type="term" value="P:monoatomic cation homeostasis"/>
    <property type="evidence" value="ECO:0007669"/>
    <property type="project" value="TreeGrafter"/>
</dbReference>
<dbReference type="PANTHER" id="PTHR31781">
    <property type="entry name" value="UNC80"/>
    <property type="match status" value="1"/>
</dbReference>
<feature type="region of interest" description="Disordered" evidence="1">
    <location>
        <begin position="411"/>
        <end position="474"/>
    </location>
</feature>
<dbReference type="EMBL" id="CAJVPV010000027">
    <property type="protein sequence ID" value="CAG8439047.1"/>
    <property type="molecule type" value="Genomic_DNA"/>
</dbReference>
<dbReference type="Pfam" id="PF20262">
    <property type="entry name" value="UNC80_C"/>
    <property type="match status" value="2"/>
</dbReference>
<dbReference type="OrthoDB" id="5584001at2759"/>
<evidence type="ECO:0000256" key="1">
    <source>
        <dbReference type="SAM" id="MobiDB-lite"/>
    </source>
</evidence>